<dbReference type="RefSeq" id="XP_029227806.1">
    <property type="nucleotide sequence ID" value="XM_029372080.1"/>
</dbReference>
<protein>
    <submittedName>
        <fullName evidence="4">ADP/ATP translocase</fullName>
    </submittedName>
</protein>
<name>A0A3R7L5B7_9TRYP</name>
<reference evidence="4 5" key="1">
    <citation type="journal article" date="2018" name="BMC Genomics">
        <title>Genomic comparison of Trypanosoma conorhini and Trypanosoma rangeli to Trypanosoma cruzi strains of high and low virulence.</title>
        <authorList>
            <person name="Bradwell K.R."/>
            <person name="Koparde V.N."/>
            <person name="Matveyev A.V."/>
            <person name="Serrano M.G."/>
            <person name="Alves J.M."/>
            <person name="Parikh H."/>
            <person name="Huang B."/>
            <person name="Lee V."/>
            <person name="Espinosa-Alvarez O."/>
            <person name="Ortiz P.A."/>
            <person name="Costa-Martins A.G."/>
            <person name="Teixeira M.M."/>
            <person name="Buck G.A."/>
        </authorList>
    </citation>
    <scope>NUCLEOTIDE SEQUENCE [LARGE SCALE GENOMIC DNA]</scope>
    <source>
        <strain evidence="4 5">025E</strain>
    </source>
</reference>
<dbReference type="InterPro" id="IPR023395">
    <property type="entry name" value="MCP_dom_sf"/>
</dbReference>
<dbReference type="GeneID" id="40318790"/>
<proteinExistence type="predicted"/>
<dbReference type="AlphaFoldDB" id="A0A3R7L5B7"/>
<sequence>MSSEAAMEEQHRAYRPDDPEFYLQETGQLSPGAELASVLGAIVFSAGRLVALNCLWAPVNRLYLLQCAEGGLVEGGRLPHGGFGGIQGCVHYILKKEGALGFFRGGLTDTVLSMPAYLVRVTAVLCTLWLQQRLAAASWTAAVLLGVAAPGLRVLLTAPIAGAKNTLLCNYAADIVAPSGGAAAVNAEAKEEEAYLYCSAGEAAAAVRKCWGWKGILFRGLDVDIAAVYAQSLTLQLIGRFLAPSLDQLIGEQTQRPWRQAAAAVTATIGVRFICSFLFQPFQVIRVRMTLLTTRAKQKPRRSRWFWHYARDMLHQDGITAFWAGFRMRFLLDVASILFGTLVGY</sequence>
<dbReference type="InterPro" id="IPR018108">
    <property type="entry name" value="MCP_transmembrane"/>
</dbReference>
<accession>A0A3R7L5B7</accession>
<evidence type="ECO:0000256" key="2">
    <source>
        <dbReference type="ARBA" id="ARBA00022692"/>
    </source>
</evidence>
<keyword evidence="3" id="KW-0472">Membrane</keyword>
<dbReference type="SUPFAM" id="SSF103506">
    <property type="entry name" value="Mitochondrial carrier"/>
    <property type="match status" value="1"/>
</dbReference>
<comment type="subcellular location">
    <subcellularLocation>
        <location evidence="1">Membrane</location>
        <topology evidence="1">Multi-pass membrane protein</topology>
    </subcellularLocation>
</comment>
<dbReference type="Gene3D" id="1.50.40.10">
    <property type="entry name" value="Mitochondrial carrier domain"/>
    <property type="match status" value="1"/>
</dbReference>
<dbReference type="Pfam" id="PF00153">
    <property type="entry name" value="Mito_carr"/>
    <property type="match status" value="1"/>
</dbReference>
<dbReference type="OrthoDB" id="2161at2759"/>
<dbReference type="EMBL" id="MKKU01000293">
    <property type="protein sequence ID" value="RNF16458.1"/>
    <property type="molecule type" value="Genomic_DNA"/>
</dbReference>
<evidence type="ECO:0000256" key="3">
    <source>
        <dbReference type="ARBA" id="ARBA00023136"/>
    </source>
</evidence>
<dbReference type="Proteomes" id="UP000284403">
    <property type="component" value="Unassembled WGS sequence"/>
</dbReference>
<keyword evidence="2" id="KW-0812">Transmembrane</keyword>
<evidence type="ECO:0000256" key="1">
    <source>
        <dbReference type="ARBA" id="ARBA00004141"/>
    </source>
</evidence>
<gene>
    <name evidence="4" type="ORF">Tco025E_05179</name>
</gene>
<evidence type="ECO:0000313" key="5">
    <source>
        <dbReference type="Proteomes" id="UP000284403"/>
    </source>
</evidence>
<keyword evidence="5" id="KW-1185">Reference proteome</keyword>
<organism evidence="4 5">
    <name type="scientific">Trypanosoma conorhini</name>
    <dbReference type="NCBI Taxonomy" id="83891"/>
    <lineage>
        <taxon>Eukaryota</taxon>
        <taxon>Discoba</taxon>
        <taxon>Euglenozoa</taxon>
        <taxon>Kinetoplastea</taxon>
        <taxon>Metakinetoplastina</taxon>
        <taxon>Trypanosomatida</taxon>
        <taxon>Trypanosomatidae</taxon>
        <taxon>Trypanosoma</taxon>
    </lineage>
</organism>
<dbReference type="GO" id="GO:0016020">
    <property type="term" value="C:membrane"/>
    <property type="evidence" value="ECO:0007669"/>
    <property type="project" value="UniProtKB-SubCell"/>
</dbReference>
<comment type="caution">
    <text evidence="4">The sequence shown here is derived from an EMBL/GenBank/DDBJ whole genome shotgun (WGS) entry which is preliminary data.</text>
</comment>
<evidence type="ECO:0000313" key="4">
    <source>
        <dbReference type="EMBL" id="RNF16458.1"/>
    </source>
</evidence>